<evidence type="ECO:0000259" key="8">
    <source>
        <dbReference type="PROSITE" id="PS51188"/>
    </source>
</evidence>
<keyword evidence="10" id="KW-1185">Reference proteome</keyword>
<keyword evidence="4 6" id="KW-0862">Zinc</keyword>
<dbReference type="GO" id="GO:0008270">
    <property type="term" value="F:zinc ion binding"/>
    <property type="evidence" value="ECO:0007669"/>
    <property type="project" value="UniProtKB-KW"/>
</dbReference>
<dbReference type="GO" id="GO:0009408">
    <property type="term" value="P:response to heat"/>
    <property type="evidence" value="ECO:0007669"/>
    <property type="project" value="InterPro"/>
</dbReference>
<evidence type="ECO:0000256" key="2">
    <source>
        <dbReference type="ARBA" id="ARBA00022737"/>
    </source>
</evidence>
<evidence type="ECO:0000256" key="4">
    <source>
        <dbReference type="ARBA" id="ARBA00022833"/>
    </source>
</evidence>
<dbReference type="InterPro" id="IPR001623">
    <property type="entry name" value="DnaJ_domain"/>
</dbReference>
<protein>
    <recommendedName>
        <fullName evidence="11">J domain-containing protein</fullName>
    </recommendedName>
</protein>
<evidence type="ECO:0000313" key="9">
    <source>
        <dbReference type="EMBL" id="KDP43430.1"/>
    </source>
</evidence>
<evidence type="ECO:0008006" key="11">
    <source>
        <dbReference type="Google" id="ProtNLM"/>
    </source>
</evidence>
<keyword evidence="5" id="KW-0143">Chaperone</keyword>
<dbReference type="EMBL" id="KK914267">
    <property type="protein sequence ID" value="KDP43430.1"/>
    <property type="molecule type" value="Genomic_DNA"/>
</dbReference>
<dbReference type="InterPro" id="IPR002939">
    <property type="entry name" value="DnaJ_C"/>
</dbReference>
<dbReference type="InterPro" id="IPR012724">
    <property type="entry name" value="DnaJ"/>
</dbReference>
<dbReference type="Gene3D" id="1.10.287.110">
    <property type="entry name" value="DnaJ domain"/>
    <property type="match status" value="1"/>
</dbReference>
<keyword evidence="3 6" id="KW-0863">Zinc-finger</keyword>
<dbReference type="FunFam" id="2.60.260.20:FF:000005">
    <property type="entry name" value="Chaperone protein dnaJ 1, mitochondrial"/>
    <property type="match status" value="1"/>
</dbReference>
<reference evidence="9 10" key="1">
    <citation type="journal article" date="2014" name="PLoS ONE">
        <title>Global Analysis of Gene Expression Profiles in Physic Nut (Jatropha curcas L.) Seedlings Exposed to Salt Stress.</title>
        <authorList>
            <person name="Zhang L."/>
            <person name="Zhang C."/>
            <person name="Wu P."/>
            <person name="Chen Y."/>
            <person name="Li M."/>
            <person name="Jiang H."/>
            <person name="Wu G."/>
        </authorList>
    </citation>
    <scope>NUCLEOTIDE SEQUENCE [LARGE SCALE GENOMIC DNA]</scope>
    <source>
        <strain evidence="10">cv. GZQX0401</strain>
        <tissue evidence="9">Young leaves</tissue>
    </source>
</reference>
<dbReference type="GO" id="GO:0042026">
    <property type="term" value="P:protein refolding"/>
    <property type="evidence" value="ECO:0007669"/>
    <property type="project" value="TreeGrafter"/>
</dbReference>
<dbReference type="InterPro" id="IPR018253">
    <property type="entry name" value="DnaJ_domain_CS"/>
</dbReference>
<sequence length="446" mass="48905">MVRSHGVKLVSWLATRCSSSSLFEDSANSVSKSLLNGNCRRFSSGIRNPVKVIGNCSPKKVNNKNWLFLGYLNANFGAARSIHASAYMSRDYYDVLGVSKNASSSEIKKAYYALAKKLHPDTNKDDPEAEKKFQEVSKAYEVLKDDEKRAQYDEVGHDVYEQNLNGDFHPGGAGFDNPFDSFFRMDDIFSNIFKQKLGGQDVKVAVELSFMEAVQGCTKNITFQTDVPCETCRGEGVPPGVKPELCKRCKGTGMVFTQKGFISLQHTCNQCGGAGQTVSSFCRSCNGRKVVKGTKSVKLDIVPGVDDNETIKVPRSGGADPDRNQPGDLFVTIRVREDPVFRREGSNIHVDSVLSVTQAILGGTIQVPTLTGDVVLKVRPGTQPGQKVVLKKKGIKARGSYSFGDQFVHFTVSIPANLTPRQRELIEEFAKEEQGEYEKRAAGASG</sequence>
<evidence type="ECO:0000256" key="3">
    <source>
        <dbReference type="ARBA" id="ARBA00022771"/>
    </source>
</evidence>
<dbReference type="PANTHER" id="PTHR43096:SF52">
    <property type="entry name" value="DNAJ HOMOLOG 1, MITOCHONDRIAL-RELATED"/>
    <property type="match status" value="1"/>
</dbReference>
<dbReference type="FunFam" id="2.10.230.10:FF:000002">
    <property type="entry name" value="Molecular chaperone DnaJ"/>
    <property type="match status" value="1"/>
</dbReference>
<feature type="domain" description="J" evidence="7">
    <location>
        <begin position="91"/>
        <end position="156"/>
    </location>
</feature>
<dbReference type="GO" id="GO:0005524">
    <property type="term" value="F:ATP binding"/>
    <property type="evidence" value="ECO:0007669"/>
    <property type="project" value="InterPro"/>
</dbReference>
<dbReference type="Gene3D" id="2.60.260.20">
    <property type="entry name" value="Urease metallochaperone UreE, N-terminal domain"/>
    <property type="match status" value="2"/>
</dbReference>
<dbReference type="HAMAP" id="MF_01152">
    <property type="entry name" value="DnaJ"/>
    <property type="match status" value="1"/>
</dbReference>
<dbReference type="CDD" id="cd10719">
    <property type="entry name" value="DnaJ_zf"/>
    <property type="match status" value="1"/>
</dbReference>
<dbReference type="InterPro" id="IPR008971">
    <property type="entry name" value="HSP40/DnaJ_pept-bd"/>
</dbReference>
<dbReference type="STRING" id="180498.A0A067LFX4"/>
<evidence type="ECO:0000313" key="10">
    <source>
        <dbReference type="Proteomes" id="UP000027138"/>
    </source>
</evidence>
<dbReference type="Pfam" id="PF01556">
    <property type="entry name" value="DnaJ_C"/>
    <property type="match status" value="1"/>
</dbReference>
<dbReference type="GO" id="GO:0051082">
    <property type="term" value="F:unfolded protein binding"/>
    <property type="evidence" value="ECO:0007669"/>
    <property type="project" value="InterPro"/>
</dbReference>
<dbReference type="InterPro" id="IPR036869">
    <property type="entry name" value="J_dom_sf"/>
</dbReference>
<dbReference type="CDD" id="cd06257">
    <property type="entry name" value="DnaJ"/>
    <property type="match status" value="1"/>
</dbReference>
<dbReference type="PROSITE" id="PS00636">
    <property type="entry name" value="DNAJ_1"/>
    <property type="match status" value="1"/>
</dbReference>
<keyword evidence="2" id="KW-0677">Repeat</keyword>
<evidence type="ECO:0000259" key="7">
    <source>
        <dbReference type="PROSITE" id="PS50076"/>
    </source>
</evidence>
<feature type="domain" description="CR-type" evidence="8">
    <location>
        <begin position="216"/>
        <end position="294"/>
    </location>
</feature>
<dbReference type="PROSITE" id="PS51188">
    <property type="entry name" value="ZF_CR"/>
    <property type="match status" value="1"/>
</dbReference>
<evidence type="ECO:0000256" key="6">
    <source>
        <dbReference type="PROSITE-ProRule" id="PRU00546"/>
    </source>
</evidence>
<dbReference type="SUPFAM" id="SSF46565">
    <property type="entry name" value="Chaperone J-domain"/>
    <property type="match status" value="1"/>
</dbReference>
<dbReference type="FunFam" id="1.10.287.110:FF:000058">
    <property type="entry name" value="Chaperone protein dnaJ GFA2, mitochondrial"/>
    <property type="match status" value="1"/>
</dbReference>
<dbReference type="SUPFAM" id="SSF49493">
    <property type="entry name" value="HSP40/DnaJ peptide-binding domain"/>
    <property type="match status" value="2"/>
</dbReference>
<dbReference type="KEGG" id="jcu:105628667"/>
<feature type="zinc finger region" description="CR-type" evidence="6">
    <location>
        <begin position="216"/>
        <end position="294"/>
    </location>
</feature>
<dbReference type="SUPFAM" id="SSF57938">
    <property type="entry name" value="DnaJ/Hsp40 cysteine-rich domain"/>
    <property type="match status" value="1"/>
</dbReference>
<dbReference type="CDD" id="cd10747">
    <property type="entry name" value="DnaJ_C"/>
    <property type="match status" value="1"/>
</dbReference>
<dbReference type="AlphaFoldDB" id="A0A067LFX4"/>
<dbReference type="PRINTS" id="PR00625">
    <property type="entry name" value="JDOMAIN"/>
</dbReference>
<dbReference type="OrthoDB" id="10256793at2759"/>
<proteinExistence type="inferred from homology"/>
<dbReference type="GO" id="GO:0005737">
    <property type="term" value="C:cytoplasm"/>
    <property type="evidence" value="ECO:0007669"/>
    <property type="project" value="TreeGrafter"/>
</dbReference>
<dbReference type="PANTHER" id="PTHR43096">
    <property type="entry name" value="DNAJ HOMOLOG 1, MITOCHONDRIAL-RELATED"/>
    <property type="match status" value="1"/>
</dbReference>
<evidence type="ECO:0000256" key="5">
    <source>
        <dbReference type="ARBA" id="ARBA00023186"/>
    </source>
</evidence>
<evidence type="ECO:0000256" key="1">
    <source>
        <dbReference type="ARBA" id="ARBA00022723"/>
    </source>
</evidence>
<name>A0A067LFX4_JATCU</name>
<keyword evidence="1 6" id="KW-0479">Metal-binding</keyword>
<dbReference type="Pfam" id="PF00684">
    <property type="entry name" value="DnaJ_CXXCXGXG"/>
    <property type="match status" value="1"/>
</dbReference>
<dbReference type="NCBIfam" id="NF008035">
    <property type="entry name" value="PRK10767.1"/>
    <property type="match status" value="1"/>
</dbReference>
<dbReference type="GO" id="GO:0031072">
    <property type="term" value="F:heat shock protein binding"/>
    <property type="evidence" value="ECO:0007669"/>
    <property type="project" value="InterPro"/>
</dbReference>
<dbReference type="Gene3D" id="2.10.230.10">
    <property type="entry name" value="Heat shock protein DnaJ, cysteine-rich domain"/>
    <property type="match status" value="1"/>
</dbReference>
<organism evidence="9 10">
    <name type="scientific">Jatropha curcas</name>
    <name type="common">Barbados nut</name>
    <dbReference type="NCBI Taxonomy" id="180498"/>
    <lineage>
        <taxon>Eukaryota</taxon>
        <taxon>Viridiplantae</taxon>
        <taxon>Streptophyta</taxon>
        <taxon>Embryophyta</taxon>
        <taxon>Tracheophyta</taxon>
        <taxon>Spermatophyta</taxon>
        <taxon>Magnoliopsida</taxon>
        <taxon>eudicotyledons</taxon>
        <taxon>Gunneridae</taxon>
        <taxon>Pentapetalae</taxon>
        <taxon>rosids</taxon>
        <taxon>fabids</taxon>
        <taxon>Malpighiales</taxon>
        <taxon>Euphorbiaceae</taxon>
        <taxon>Crotonoideae</taxon>
        <taxon>Jatropheae</taxon>
        <taxon>Jatropha</taxon>
    </lineage>
</organism>
<accession>A0A067LFX4</accession>
<dbReference type="InterPro" id="IPR036410">
    <property type="entry name" value="HSP_DnaJ_Cys-rich_dom_sf"/>
</dbReference>
<dbReference type="SMART" id="SM00271">
    <property type="entry name" value="DnaJ"/>
    <property type="match status" value="1"/>
</dbReference>
<dbReference type="PROSITE" id="PS50076">
    <property type="entry name" value="DNAJ_2"/>
    <property type="match status" value="1"/>
</dbReference>
<dbReference type="Proteomes" id="UP000027138">
    <property type="component" value="Unassembled WGS sequence"/>
</dbReference>
<gene>
    <name evidence="9" type="ORF">JCGZ_16717</name>
</gene>
<dbReference type="InterPro" id="IPR001305">
    <property type="entry name" value="HSP_DnaJ_Cys-rich_dom"/>
</dbReference>
<dbReference type="Pfam" id="PF00226">
    <property type="entry name" value="DnaJ"/>
    <property type="match status" value="1"/>
</dbReference>